<dbReference type="PROSITE" id="PS51462">
    <property type="entry name" value="NUDIX"/>
    <property type="match status" value="1"/>
</dbReference>
<sequence length="215" mass="24579">MARNAKNELIEALNGRAPKILGEEEMTHSAVLLPLIVHEDQTMSLLFEVRSRQLNSQPGEICFPGGRLDPQDASLQETALRECEEETGIPASSVNIVAPLDQLVHPYTSMIHPFVGFVSVNQPWHPNEEVEELFTVPLQYFIEESPKVHQVKMQIEPEADFPYHLIPNGEKYNWHTRKVDEHFYDYNGYVIWGLTARIIVNFISVLNKTKTDSLK</sequence>
<evidence type="ECO:0000313" key="9">
    <source>
        <dbReference type="Proteomes" id="UP000242310"/>
    </source>
</evidence>
<dbReference type="AlphaFoldDB" id="A0A2P8HFU0"/>
<dbReference type="InterPro" id="IPR015797">
    <property type="entry name" value="NUDIX_hydrolase-like_dom_sf"/>
</dbReference>
<keyword evidence="9" id="KW-1185">Reference proteome</keyword>
<keyword evidence="5" id="KW-0460">Magnesium</keyword>
<evidence type="ECO:0000256" key="4">
    <source>
        <dbReference type="ARBA" id="ARBA00022801"/>
    </source>
</evidence>
<evidence type="ECO:0000256" key="3">
    <source>
        <dbReference type="ARBA" id="ARBA00022723"/>
    </source>
</evidence>
<comment type="cofactor">
    <cofactor evidence="1">
        <name>Mn(2+)</name>
        <dbReference type="ChEBI" id="CHEBI:29035"/>
    </cofactor>
</comment>
<dbReference type="SUPFAM" id="SSF55811">
    <property type="entry name" value="Nudix"/>
    <property type="match status" value="1"/>
</dbReference>
<feature type="domain" description="Nudix hydrolase" evidence="7">
    <location>
        <begin position="26"/>
        <end position="159"/>
    </location>
</feature>
<comment type="cofactor">
    <cofactor evidence="2">
        <name>Mg(2+)</name>
        <dbReference type="ChEBI" id="CHEBI:18420"/>
    </cofactor>
</comment>
<keyword evidence="4" id="KW-0378">Hydrolase</keyword>
<dbReference type="GO" id="GO:0046872">
    <property type="term" value="F:metal ion binding"/>
    <property type="evidence" value="ECO:0007669"/>
    <property type="project" value="UniProtKB-KW"/>
</dbReference>
<accession>A0A2P8HFU0</accession>
<dbReference type="OrthoDB" id="9802805at2"/>
<dbReference type="PANTHER" id="PTHR12992:SF11">
    <property type="entry name" value="MITOCHONDRIAL COENZYME A DIPHOSPHATASE NUDT8"/>
    <property type="match status" value="1"/>
</dbReference>
<dbReference type="Proteomes" id="UP000242310">
    <property type="component" value="Unassembled WGS sequence"/>
</dbReference>
<dbReference type="GO" id="GO:0010945">
    <property type="term" value="F:coenzyme A diphosphatase activity"/>
    <property type="evidence" value="ECO:0007669"/>
    <property type="project" value="InterPro"/>
</dbReference>
<organism evidence="8 9">
    <name type="scientific">Salsuginibacillus halophilus</name>
    <dbReference type="NCBI Taxonomy" id="517424"/>
    <lineage>
        <taxon>Bacteria</taxon>
        <taxon>Bacillati</taxon>
        <taxon>Bacillota</taxon>
        <taxon>Bacilli</taxon>
        <taxon>Bacillales</taxon>
        <taxon>Bacillaceae</taxon>
        <taxon>Salsuginibacillus</taxon>
    </lineage>
</organism>
<name>A0A2P8HFU0_9BACI</name>
<dbReference type="InterPro" id="IPR000086">
    <property type="entry name" value="NUDIX_hydrolase_dom"/>
</dbReference>
<dbReference type="PANTHER" id="PTHR12992">
    <property type="entry name" value="NUDIX HYDROLASE"/>
    <property type="match status" value="1"/>
</dbReference>
<keyword evidence="6" id="KW-0464">Manganese</keyword>
<dbReference type="Pfam" id="PF00293">
    <property type="entry name" value="NUDIX"/>
    <property type="match status" value="1"/>
</dbReference>
<keyword evidence="3" id="KW-0479">Metal-binding</keyword>
<protein>
    <submittedName>
        <fullName evidence="8">8-oxo-dGTP pyrophosphatase MutT (NUDIX family)</fullName>
    </submittedName>
</protein>
<dbReference type="InterPro" id="IPR045121">
    <property type="entry name" value="CoAse"/>
</dbReference>
<dbReference type="EMBL" id="PYAV01000007">
    <property type="protein sequence ID" value="PSL45075.1"/>
    <property type="molecule type" value="Genomic_DNA"/>
</dbReference>
<evidence type="ECO:0000256" key="1">
    <source>
        <dbReference type="ARBA" id="ARBA00001936"/>
    </source>
</evidence>
<gene>
    <name evidence="8" type="ORF">B0H94_10780</name>
</gene>
<evidence type="ECO:0000256" key="6">
    <source>
        <dbReference type="ARBA" id="ARBA00023211"/>
    </source>
</evidence>
<comment type="caution">
    <text evidence="8">The sequence shown here is derived from an EMBL/GenBank/DDBJ whole genome shotgun (WGS) entry which is preliminary data.</text>
</comment>
<dbReference type="CDD" id="cd03426">
    <property type="entry name" value="NUDIX_CoAse_Nudt7"/>
    <property type="match status" value="1"/>
</dbReference>
<dbReference type="RefSeq" id="WP_106588727.1">
    <property type="nucleotide sequence ID" value="NZ_PYAV01000007.1"/>
</dbReference>
<evidence type="ECO:0000313" key="8">
    <source>
        <dbReference type="EMBL" id="PSL45075.1"/>
    </source>
</evidence>
<evidence type="ECO:0000256" key="5">
    <source>
        <dbReference type="ARBA" id="ARBA00022842"/>
    </source>
</evidence>
<dbReference type="Gene3D" id="3.90.79.10">
    <property type="entry name" value="Nucleoside Triphosphate Pyrophosphohydrolase"/>
    <property type="match status" value="1"/>
</dbReference>
<proteinExistence type="predicted"/>
<evidence type="ECO:0000259" key="7">
    <source>
        <dbReference type="PROSITE" id="PS51462"/>
    </source>
</evidence>
<reference evidence="8 9" key="1">
    <citation type="submission" date="2018-03" db="EMBL/GenBank/DDBJ databases">
        <title>Genomic Encyclopedia of Type Strains, Phase III (KMG-III): the genomes of soil and plant-associated and newly described type strains.</title>
        <authorList>
            <person name="Whitman W."/>
        </authorList>
    </citation>
    <scope>NUCLEOTIDE SEQUENCE [LARGE SCALE GENOMIC DNA]</scope>
    <source>
        <strain evidence="8 9">CGMCC 1.07653</strain>
    </source>
</reference>
<evidence type="ECO:0000256" key="2">
    <source>
        <dbReference type="ARBA" id="ARBA00001946"/>
    </source>
</evidence>